<keyword evidence="1 2" id="KW-0456">Lyase</keyword>
<evidence type="ECO:0000313" key="4">
    <source>
        <dbReference type="Proteomes" id="UP001147700"/>
    </source>
</evidence>
<evidence type="ECO:0000313" key="3">
    <source>
        <dbReference type="EMBL" id="MDA0137719.1"/>
    </source>
</evidence>
<evidence type="ECO:0000256" key="2">
    <source>
        <dbReference type="PIRNR" id="PIRNR001365"/>
    </source>
</evidence>
<dbReference type="PANTHER" id="PTHR12128:SF67">
    <property type="entry name" value="BLR3884 PROTEIN"/>
    <property type="match status" value="1"/>
</dbReference>
<dbReference type="Gene3D" id="3.20.20.70">
    <property type="entry name" value="Aldolase class I"/>
    <property type="match status" value="1"/>
</dbReference>
<evidence type="ECO:0000256" key="1">
    <source>
        <dbReference type="ARBA" id="ARBA00023239"/>
    </source>
</evidence>
<sequence length="290" mass="31143">MKGVFAAVLTPMREDLSVDRAAFAAHCRRLLDDGCHGLGIFGTTGEANSLSVRERVDACEGLVEDGIPADVLLPGTGACALPDAVTLAREALAVGAPGVLALPPFYYKGVSDDGLLRFFAELIERVGDDRLRLFLYHIPPMAQVGFTPDLIGRLLDAYPGVVAGTKDSAGDAARIERLCKQFPQLTVFAGTERFLLDTLRWGGDGCISATCNVTAAQSRRVYDLWEAGDAAADAEQAALTETRSFLEGFPPIPALKAIMRARTGDDVWANLRPPLDALAEDRVRELTVRL</sequence>
<name>A0ABT4RGQ0_9ACTN</name>
<protein>
    <submittedName>
        <fullName evidence="3">Dihydrodipicolinate synthase family protein</fullName>
    </submittedName>
</protein>
<organism evidence="3 4">
    <name type="scientific">Solirubrobacter deserti</name>
    <dbReference type="NCBI Taxonomy" id="2282478"/>
    <lineage>
        <taxon>Bacteria</taxon>
        <taxon>Bacillati</taxon>
        <taxon>Actinomycetota</taxon>
        <taxon>Thermoleophilia</taxon>
        <taxon>Solirubrobacterales</taxon>
        <taxon>Solirubrobacteraceae</taxon>
        <taxon>Solirubrobacter</taxon>
    </lineage>
</organism>
<dbReference type="PANTHER" id="PTHR12128">
    <property type="entry name" value="DIHYDRODIPICOLINATE SYNTHASE"/>
    <property type="match status" value="1"/>
</dbReference>
<comment type="similarity">
    <text evidence="2">Belongs to the DapA family.</text>
</comment>
<gene>
    <name evidence="3" type="ORF">OJ962_09435</name>
</gene>
<dbReference type="InterPro" id="IPR002220">
    <property type="entry name" value="DapA-like"/>
</dbReference>
<dbReference type="Proteomes" id="UP001147700">
    <property type="component" value="Unassembled WGS sequence"/>
</dbReference>
<reference evidence="3" key="1">
    <citation type="submission" date="2022-10" db="EMBL/GenBank/DDBJ databases">
        <title>The WGS of Solirubrobacter sp. CPCC 204708.</title>
        <authorList>
            <person name="Jiang Z."/>
        </authorList>
    </citation>
    <scope>NUCLEOTIDE SEQUENCE</scope>
    <source>
        <strain evidence="3">CPCC 204708</strain>
    </source>
</reference>
<proteinExistence type="inferred from homology"/>
<dbReference type="RefSeq" id="WP_202953011.1">
    <property type="nucleotide sequence ID" value="NZ_JAPCID010000011.1"/>
</dbReference>
<accession>A0ABT4RGQ0</accession>
<comment type="caution">
    <text evidence="3">The sequence shown here is derived from an EMBL/GenBank/DDBJ whole genome shotgun (WGS) entry which is preliminary data.</text>
</comment>
<dbReference type="Pfam" id="PF00701">
    <property type="entry name" value="DHDPS"/>
    <property type="match status" value="1"/>
</dbReference>
<dbReference type="SMART" id="SM01130">
    <property type="entry name" value="DHDPS"/>
    <property type="match status" value="1"/>
</dbReference>
<dbReference type="SUPFAM" id="SSF51569">
    <property type="entry name" value="Aldolase"/>
    <property type="match status" value="1"/>
</dbReference>
<keyword evidence="4" id="KW-1185">Reference proteome</keyword>
<dbReference type="InterPro" id="IPR013785">
    <property type="entry name" value="Aldolase_TIM"/>
</dbReference>
<dbReference type="CDD" id="cd00408">
    <property type="entry name" value="DHDPS-like"/>
    <property type="match status" value="1"/>
</dbReference>
<dbReference type="EMBL" id="JAPCID010000011">
    <property type="protein sequence ID" value="MDA0137719.1"/>
    <property type="molecule type" value="Genomic_DNA"/>
</dbReference>
<dbReference type="PIRSF" id="PIRSF001365">
    <property type="entry name" value="DHDPS"/>
    <property type="match status" value="1"/>
</dbReference>
<dbReference type="PRINTS" id="PR00146">
    <property type="entry name" value="DHPICSNTHASE"/>
</dbReference>